<dbReference type="EMBL" id="AP006618">
    <property type="protein sequence ID" value="BAD59765.1"/>
    <property type="molecule type" value="Genomic_DNA"/>
</dbReference>
<keyword evidence="4" id="KW-1185">Reference proteome</keyword>
<protein>
    <recommendedName>
        <fullName evidence="2">TPR repeat domain-containing protein</fullName>
    </recommendedName>
</protein>
<accession>Q5YPX6</accession>
<evidence type="ECO:0000256" key="1">
    <source>
        <dbReference type="SAM" id="MobiDB-lite"/>
    </source>
</evidence>
<dbReference type="eggNOG" id="ENOG5033TG7">
    <property type="taxonomic scope" value="Bacteria"/>
</dbReference>
<feature type="compositionally biased region" description="Low complexity" evidence="1">
    <location>
        <begin position="54"/>
        <end position="68"/>
    </location>
</feature>
<organism evidence="3 4">
    <name type="scientific">Nocardia farcinica (strain IFM 10152)</name>
    <dbReference type="NCBI Taxonomy" id="247156"/>
    <lineage>
        <taxon>Bacteria</taxon>
        <taxon>Bacillati</taxon>
        <taxon>Actinomycetota</taxon>
        <taxon>Actinomycetes</taxon>
        <taxon>Mycobacteriales</taxon>
        <taxon>Nocardiaceae</taxon>
        <taxon>Nocardia</taxon>
    </lineage>
</organism>
<evidence type="ECO:0000313" key="3">
    <source>
        <dbReference type="EMBL" id="BAD59765.1"/>
    </source>
</evidence>
<evidence type="ECO:0000313" key="4">
    <source>
        <dbReference type="Proteomes" id="UP000006820"/>
    </source>
</evidence>
<dbReference type="STRING" id="247156.NFA_49130"/>
<dbReference type="InterPro" id="IPR057037">
    <property type="entry name" value="TPR_rep_actino"/>
</dbReference>
<feature type="region of interest" description="Disordered" evidence="1">
    <location>
        <begin position="610"/>
        <end position="629"/>
    </location>
</feature>
<proteinExistence type="predicted"/>
<feature type="domain" description="TPR repeat" evidence="2">
    <location>
        <begin position="287"/>
        <end position="533"/>
    </location>
</feature>
<dbReference type="Proteomes" id="UP000006820">
    <property type="component" value="Chromosome"/>
</dbReference>
<feature type="region of interest" description="Disordered" evidence="1">
    <location>
        <begin position="1"/>
        <end position="70"/>
    </location>
</feature>
<feature type="compositionally biased region" description="Basic and acidic residues" evidence="1">
    <location>
        <begin position="612"/>
        <end position="623"/>
    </location>
</feature>
<reference evidence="3 4" key="1">
    <citation type="journal article" date="2004" name="Proc. Natl. Acad. Sci. U.S.A.">
        <title>The complete genomic sequence of Nocardia farcinica IFM 10152.</title>
        <authorList>
            <person name="Ishikawa J."/>
            <person name="Yamashita A."/>
            <person name="Mikami Y."/>
            <person name="Hoshino Y."/>
            <person name="Kurita H."/>
            <person name="Hotta K."/>
            <person name="Shiba T."/>
            <person name="Hattori M."/>
        </authorList>
    </citation>
    <scope>NUCLEOTIDE SEQUENCE [LARGE SCALE GENOMIC DNA]</scope>
    <source>
        <strain evidence="3 4">IFM 10152</strain>
    </source>
</reference>
<evidence type="ECO:0000259" key="2">
    <source>
        <dbReference type="Pfam" id="PF23275"/>
    </source>
</evidence>
<gene>
    <name evidence="3" type="ordered locus">NFA_49130</name>
</gene>
<dbReference type="Pfam" id="PF23275">
    <property type="entry name" value="TPR_23"/>
    <property type="match status" value="1"/>
</dbReference>
<name>Q5YPX6_NOCFA</name>
<dbReference type="HOGENOM" id="CLU_323860_0_0_11"/>
<dbReference type="KEGG" id="nfa:NFA_49130"/>
<feature type="compositionally biased region" description="Low complexity" evidence="1">
    <location>
        <begin position="22"/>
        <end position="35"/>
    </location>
</feature>
<sequence length="892" mass="98161">MCVPLRTVWQPPSRTGKAARGQVSLPQSPKQQSSLRAPICVPRSDTARSQPSARSVPTNSRPPTSSSRMHWPRWTCTMLKRSQVDAWNFEAVREWIRRTSSSRQDLMEHADSTRNYFRDVEWQGSAYSAAYDRVAQDHDQIRKLSGEVEELEQIAFQHISDVEAHLRVVQGRVADAQALGMVVDDAWKVMDYENVDPDTRKAHQDLINAAFWSFEDSVSRAAQRIAEQAVEIRSAGDLLGSSLDVADADSQAARFGSEDGKALADAVAKGDQAAVDRILAQMPQPILSQYEMDALANGTGIDTLPASTQDYYRSFFQQAGKEGILGLNEQLLAKERAGDPLAAAQRTNLANSILAISNEKVSSPNGPNGSYQNLPADLRGMISGRSEDFIGAYTGPPELAENFRDLSAFGELLGQSHPGIEPGKELGVELGRQAADMADYLDDVDKNFNGNLPTGFDEGDRETIESGAASLLDIATRNDEVNYSLLTGNDMPEVPAVGEEYKPSRFDPNEFRNTIFHHEWSDDGAAASNLLEWVADDSGKPGEEGLRANQVLSQLPDYFAPTELTEDGQRIPKSDGDSSVFESNVQAFNANPKLADALAHVMGTNIPSYESPLHDESTVKPDPDAPSGQRAVLETTDANRLLFLASQSEAGRLLLETSRQEYEADLIARALADERGDPARILETQGNNLAQLDGRITNAITNALTYQNEQKLAEHNNAQQETYENRQKAGEIVKSLTLDNMEIPGKGGPGMIGNAVFDVIKDQGYEAAMNKWNPEPTTETMPYPDPEKITYDTGNSIRQQIVDSLFQQGQLPEYGFDRSGNRVDFVDEEGRPVDIRNVTSTSEEALNEMLRERGLIDFVNRYAAQHTTEILAGLAQEEDDLERFLTGKATTK</sequence>
<dbReference type="AlphaFoldDB" id="Q5YPX6"/>